<gene>
    <name evidence="14" type="primary">LOC111440859</name>
</gene>
<dbReference type="GeneID" id="111440859"/>
<keyword evidence="4" id="KW-0805">Transcription regulation</keyword>
<dbReference type="GO" id="GO:0000978">
    <property type="term" value="F:RNA polymerase II cis-regulatory region sequence-specific DNA binding"/>
    <property type="evidence" value="ECO:0007669"/>
    <property type="project" value="TreeGrafter"/>
</dbReference>
<evidence type="ECO:0000256" key="5">
    <source>
        <dbReference type="ARBA" id="ARBA00023016"/>
    </source>
</evidence>
<comment type="subcellular location">
    <subcellularLocation>
        <location evidence="1">Nucleus</location>
    </subcellularLocation>
</comment>
<sequence>MDANNESANDIVAPFVLKTYQMVNDPLTDTFITWGSANNSFLVLDPLHFSHTLLPAYFKHNNFSSFVRQLNTYGFRKVDPDRWEFANQWFLRDQFHLLRNIVRRKQSTNSSLREMGDEELVTEIARLRKEQKVLEEELEGMKKRLETTEKRPQQMMAFLHKVAEDPEILPRMMLQKDRPGAHIGDKKRRLMISSSSSSPSTTTVTTTSLEAEEIEEEGSWRRNFSSPEVSGPAGFCNHVQGWNLAEAEAGGMDISRSRSGGEMKNSTEMMGTVEESNPAPPYPFSLFGCGF</sequence>
<evidence type="ECO:0000256" key="7">
    <source>
        <dbReference type="ARBA" id="ARBA00023163"/>
    </source>
</evidence>
<dbReference type="GO" id="GO:0006357">
    <property type="term" value="P:regulation of transcription by RNA polymerase II"/>
    <property type="evidence" value="ECO:0007669"/>
    <property type="project" value="TreeGrafter"/>
</dbReference>
<keyword evidence="7" id="KW-0804">Transcription</keyword>
<dbReference type="GO" id="GO:0005634">
    <property type="term" value="C:nucleus"/>
    <property type="evidence" value="ECO:0007669"/>
    <property type="project" value="UniProtKB-SubCell"/>
</dbReference>
<evidence type="ECO:0000256" key="1">
    <source>
        <dbReference type="ARBA" id="ARBA00004123"/>
    </source>
</evidence>
<feature type="coiled-coil region" evidence="10">
    <location>
        <begin position="117"/>
        <end position="151"/>
    </location>
</feature>
<dbReference type="InterPro" id="IPR000232">
    <property type="entry name" value="HSF_DNA-bd"/>
</dbReference>
<dbReference type="Gene3D" id="1.10.10.10">
    <property type="entry name" value="Winged helix-like DNA-binding domain superfamily/Winged helix DNA-binding domain"/>
    <property type="match status" value="1"/>
</dbReference>
<comment type="similarity">
    <text evidence="9">Belongs to the HSF family.</text>
</comment>
<feature type="compositionally biased region" description="Low complexity" evidence="11">
    <location>
        <begin position="193"/>
        <end position="208"/>
    </location>
</feature>
<evidence type="ECO:0000256" key="11">
    <source>
        <dbReference type="SAM" id="MobiDB-lite"/>
    </source>
</evidence>
<accession>A0A6J1F4W8</accession>
<evidence type="ECO:0000256" key="9">
    <source>
        <dbReference type="RuleBase" id="RU004020"/>
    </source>
</evidence>
<dbReference type="GO" id="GO:0034605">
    <property type="term" value="P:cellular response to heat"/>
    <property type="evidence" value="ECO:0007669"/>
    <property type="project" value="TreeGrafter"/>
</dbReference>
<dbReference type="GO" id="GO:0003700">
    <property type="term" value="F:DNA-binding transcription factor activity"/>
    <property type="evidence" value="ECO:0007669"/>
    <property type="project" value="InterPro"/>
</dbReference>
<dbReference type="Proteomes" id="UP000504609">
    <property type="component" value="Unplaced"/>
</dbReference>
<dbReference type="SUPFAM" id="SSF46785">
    <property type="entry name" value="Winged helix' DNA-binding domain"/>
    <property type="match status" value="1"/>
</dbReference>
<keyword evidence="6" id="KW-0238">DNA-binding</keyword>
<dbReference type="AlphaFoldDB" id="A0A6J1F4W8"/>
<keyword evidence="13" id="KW-1185">Reference proteome</keyword>
<keyword evidence="5" id="KW-0346">Stress response</keyword>
<dbReference type="PANTHER" id="PTHR10015">
    <property type="entry name" value="HEAT SHOCK TRANSCRIPTION FACTOR"/>
    <property type="match status" value="1"/>
</dbReference>
<keyword evidence="8" id="KW-0539">Nucleus</keyword>
<comment type="subunit">
    <text evidence="2">Homotrimer.</text>
</comment>
<reference evidence="14" key="1">
    <citation type="submission" date="2025-08" db="UniProtKB">
        <authorList>
            <consortium name="RefSeq"/>
        </authorList>
    </citation>
    <scope>IDENTIFICATION</scope>
    <source>
        <tissue evidence="14">Young leaves</tissue>
    </source>
</reference>
<dbReference type="InterPro" id="IPR036390">
    <property type="entry name" value="WH_DNA-bd_sf"/>
</dbReference>
<evidence type="ECO:0000256" key="2">
    <source>
        <dbReference type="ARBA" id="ARBA00011233"/>
    </source>
</evidence>
<organism evidence="13 14">
    <name type="scientific">Cucurbita moschata</name>
    <name type="common">Winter crookneck squash</name>
    <name type="synonym">Cucurbita pepo var. moschata</name>
    <dbReference type="NCBI Taxonomy" id="3662"/>
    <lineage>
        <taxon>Eukaryota</taxon>
        <taxon>Viridiplantae</taxon>
        <taxon>Streptophyta</taxon>
        <taxon>Embryophyta</taxon>
        <taxon>Tracheophyta</taxon>
        <taxon>Spermatophyta</taxon>
        <taxon>Magnoliopsida</taxon>
        <taxon>eudicotyledons</taxon>
        <taxon>Gunneridae</taxon>
        <taxon>Pentapetalae</taxon>
        <taxon>rosids</taxon>
        <taxon>fabids</taxon>
        <taxon>Cucurbitales</taxon>
        <taxon>Cucurbitaceae</taxon>
        <taxon>Cucurbiteae</taxon>
        <taxon>Cucurbita</taxon>
    </lineage>
</organism>
<proteinExistence type="inferred from homology"/>
<dbReference type="InterPro" id="IPR036388">
    <property type="entry name" value="WH-like_DNA-bd_sf"/>
</dbReference>
<dbReference type="PRINTS" id="PR00056">
    <property type="entry name" value="HSFDOMAIN"/>
</dbReference>
<keyword evidence="10" id="KW-0175">Coiled coil</keyword>
<dbReference type="FunFam" id="1.10.10.10:FF:000037">
    <property type="entry name" value="Heat stress transcription factor B-4"/>
    <property type="match status" value="1"/>
</dbReference>
<evidence type="ECO:0000259" key="12">
    <source>
        <dbReference type="PROSITE" id="PS00434"/>
    </source>
</evidence>
<dbReference type="KEGG" id="cmos:111440859"/>
<dbReference type="RefSeq" id="XP_022933445.1">
    <property type="nucleotide sequence ID" value="XM_023077677.1"/>
</dbReference>
<dbReference type="Pfam" id="PF00447">
    <property type="entry name" value="HSF_DNA-bind"/>
    <property type="match status" value="1"/>
</dbReference>
<evidence type="ECO:0000256" key="6">
    <source>
        <dbReference type="ARBA" id="ARBA00023125"/>
    </source>
</evidence>
<dbReference type="PANTHER" id="PTHR10015:SF332">
    <property type="entry name" value="HEAT STRESS TRANSCRIPTION FACTOR C-1"/>
    <property type="match status" value="1"/>
</dbReference>
<evidence type="ECO:0000256" key="10">
    <source>
        <dbReference type="SAM" id="Coils"/>
    </source>
</evidence>
<keyword evidence="3" id="KW-0597">Phosphoprotein</keyword>
<name>A0A6J1F4W8_CUCMO</name>
<protein>
    <submittedName>
        <fullName evidence="14">Heat stress transcription factor C-1-like</fullName>
    </submittedName>
</protein>
<evidence type="ECO:0000256" key="3">
    <source>
        <dbReference type="ARBA" id="ARBA00022553"/>
    </source>
</evidence>
<feature type="domain" description="HSF-type DNA-binding" evidence="12">
    <location>
        <begin position="54"/>
        <end position="78"/>
    </location>
</feature>
<dbReference type="SMART" id="SM00415">
    <property type="entry name" value="HSF"/>
    <property type="match status" value="1"/>
</dbReference>
<evidence type="ECO:0000313" key="13">
    <source>
        <dbReference type="Proteomes" id="UP000504609"/>
    </source>
</evidence>
<dbReference type="PROSITE" id="PS00434">
    <property type="entry name" value="HSF_DOMAIN"/>
    <property type="match status" value="1"/>
</dbReference>
<evidence type="ECO:0000256" key="8">
    <source>
        <dbReference type="ARBA" id="ARBA00023242"/>
    </source>
</evidence>
<evidence type="ECO:0000313" key="14">
    <source>
        <dbReference type="RefSeq" id="XP_022933445.1"/>
    </source>
</evidence>
<feature type="region of interest" description="Disordered" evidence="11">
    <location>
        <begin position="192"/>
        <end position="226"/>
    </location>
</feature>
<evidence type="ECO:0000256" key="4">
    <source>
        <dbReference type="ARBA" id="ARBA00023015"/>
    </source>
</evidence>